<evidence type="ECO:0000256" key="3">
    <source>
        <dbReference type="PROSITE-ProRule" id="PRU00708"/>
    </source>
</evidence>
<keyword evidence="5" id="KW-0489">Methyltransferase</keyword>
<dbReference type="EMBL" id="KZ451982">
    <property type="protein sequence ID" value="PKA54861.1"/>
    <property type="molecule type" value="Genomic_DNA"/>
</dbReference>
<protein>
    <submittedName>
        <fullName evidence="5">Pentatricopeptide repeat-containing protein</fullName>
        <ecNumber evidence="5">2.1.1.204</ecNumber>
    </submittedName>
</protein>
<dbReference type="AlphaFoldDB" id="A0A2I0AH23"/>
<dbReference type="Gene3D" id="1.25.40.10">
    <property type="entry name" value="Tetratricopeptide repeat domain"/>
    <property type="match status" value="3"/>
</dbReference>
<comment type="similarity">
    <text evidence="1">Belongs to the PPR family. P subfamily.</text>
</comment>
<feature type="repeat" description="PPR" evidence="3">
    <location>
        <begin position="266"/>
        <end position="300"/>
    </location>
</feature>
<dbReference type="OrthoDB" id="185373at2759"/>
<proteinExistence type="inferred from homology"/>
<evidence type="ECO:0000256" key="1">
    <source>
        <dbReference type="ARBA" id="ARBA00007626"/>
    </source>
</evidence>
<dbReference type="PANTHER" id="PTHR47936">
    <property type="entry name" value="PPR_LONG DOMAIN-CONTAINING PROTEIN"/>
    <property type="match status" value="1"/>
</dbReference>
<dbReference type="InterPro" id="IPR011990">
    <property type="entry name" value="TPR-like_helical_dom_sf"/>
</dbReference>
<sequence>MRAALLFGIRSRLKSSPIYHLLSPSAGLCNNRYTSDDECSLDHQETLLFGEISDEALLGLPLPANAEDEEEKQDSHSPRTRFFEKMKLEADQIIHILLQDGHGFNSRAALNDLQVKVSPALVREVLLQILTSINGANKQRFARLAYKFFAWAGHQQDYKHTANGYNLTMKIFAESEELKAMWRLLDEMNQNGLPVTPRTFNILICTCEEAGMARKLVERFIKSQAFNYRPYKHSFNAILHSLINMSHYRLIEWVYQQMLIDGFQPDVFTYNVVLCAKYRLGKLDQFHRLLDEMRDKGMIPDLHTYNLMLHVLGKGDKPLAAVELLNYMTNVGCPPSVLHFTNLIDGLGRAGNMDACKYFFDEMMKKGCEPDVVSYTVIITGYIIAGVFEMAQELFNEMVRRGILPNVFTYNSMIRGLCIVGRFNDACSMLKEMENKGCTPNFSVYCTLVRRMRKAGKVSEANDIISYMVERGHYIHLLSRFMGFVTQIKMGKEAVLSLVGIKKVLRIRSSPPSVNVDGQWSYMLFYNQDLCLGFRLRATTLKGFATNFTIVVPFDVQVEGTSMGAQPKQSTYNDSESHCSLGSNS</sequence>
<dbReference type="PROSITE" id="PS51375">
    <property type="entry name" value="PPR"/>
    <property type="match status" value="5"/>
</dbReference>
<reference evidence="5 6" key="1">
    <citation type="journal article" date="2017" name="Nature">
        <title>The Apostasia genome and the evolution of orchids.</title>
        <authorList>
            <person name="Zhang G.Q."/>
            <person name="Liu K.W."/>
            <person name="Li Z."/>
            <person name="Lohaus R."/>
            <person name="Hsiao Y.Y."/>
            <person name="Niu S.C."/>
            <person name="Wang J.Y."/>
            <person name="Lin Y.C."/>
            <person name="Xu Q."/>
            <person name="Chen L.J."/>
            <person name="Yoshida K."/>
            <person name="Fujiwara S."/>
            <person name="Wang Z.W."/>
            <person name="Zhang Y.Q."/>
            <person name="Mitsuda N."/>
            <person name="Wang M."/>
            <person name="Liu G.H."/>
            <person name="Pecoraro L."/>
            <person name="Huang H.X."/>
            <person name="Xiao X.J."/>
            <person name="Lin M."/>
            <person name="Wu X.Y."/>
            <person name="Wu W.L."/>
            <person name="Chen Y.Y."/>
            <person name="Chang S.B."/>
            <person name="Sakamoto S."/>
            <person name="Ohme-Takagi M."/>
            <person name="Yagi M."/>
            <person name="Zeng S.J."/>
            <person name="Shen C.Y."/>
            <person name="Yeh C.M."/>
            <person name="Luo Y.B."/>
            <person name="Tsai W.C."/>
            <person name="Van de Peer Y."/>
            <person name="Liu Z.J."/>
        </authorList>
    </citation>
    <scope>NUCLEOTIDE SEQUENCE [LARGE SCALE GENOMIC DNA]</scope>
    <source>
        <strain evidence="6">cv. Shenzhen</strain>
        <tissue evidence="5">Stem</tissue>
    </source>
</reference>
<feature type="repeat" description="PPR" evidence="3">
    <location>
        <begin position="301"/>
        <end position="335"/>
    </location>
</feature>
<organism evidence="5 6">
    <name type="scientific">Apostasia shenzhenica</name>
    <dbReference type="NCBI Taxonomy" id="1088818"/>
    <lineage>
        <taxon>Eukaryota</taxon>
        <taxon>Viridiplantae</taxon>
        <taxon>Streptophyta</taxon>
        <taxon>Embryophyta</taxon>
        <taxon>Tracheophyta</taxon>
        <taxon>Spermatophyta</taxon>
        <taxon>Magnoliopsida</taxon>
        <taxon>Liliopsida</taxon>
        <taxon>Asparagales</taxon>
        <taxon>Orchidaceae</taxon>
        <taxon>Apostasioideae</taxon>
        <taxon>Apostasia</taxon>
    </lineage>
</organism>
<dbReference type="GO" id="GO:0010019">
    <property type="term" value="P:chloroplast-nucleus signaling pathway"/>
    <property type="evidence" value="ECO:0007669"/>
    <property type="project" value="TreeGrafter"/>
</dbReference>
<keyword evidence="6" id="KW-1185">Reference proteome</keyword>
<evidence type="ECO:0000313" key="6">
    <source>
        <dbReference type="Proteomes" id="UP000236161"/>
    </source>
</evidence>
<dbReference type="GO" id="GO:0009507">
    <property type="term" value="C:chloroplast"/>
    <property type="evidence" value="ECO:0007669"/>
    <property type="project" value="TreeGrafter"/>
</dbReference>
<dbReference type="NCBIfam" id="TIGR00756">
    <property type="entry name" value="PPR"/>
    <property type="match status" value="5"/>
</dbReference>
<keyword evidence="2" id="KW-0677">Repeat</keyword>
<dbReference type="PANTHER" id="PTHR47936:SF1">
    <property type="entry name" value="PENTATRICOPEPTIDE REPEAT-CONTAINING PROTEIN GUN1, CHLOROPLASTIC"/>
    <property type="match status" value="1"/>
</dbReference>
<name>A0A2I0AH23_9ASPA</name>
<dbReference type="GO" id="GO:0008168">
    <property type="term" value="F:methyltransferase activity"/>
    <property type="evidence" value="ECO:0007669"/>
    <property type="project" value="UniProtKB-KW"/>
</dbReference>
<dbReference type="Pfam" id="PF13041">
    <property type="entry name" value="PPR_2"/>
    <property type="match status" value="2"/>
</dbReference>
<evidence type="ECO:0000256" key="4">
    <source>
        <dbReference type="SAM" id="MobiDB-lite"/>
    </source>
</evidence>
<dbReference type="Proteomes" id="UP000236161">
    <property type="component" value="Unassembled WGS sequence"/>
</dbReference>
<feature type="region of interest" description="Disordered" evidence="4">
    <location>
        <begin position="564"/>
        <end position="585"/>
    </location>
</feature>
<feature type="repeat" description="PPR" evidence="3">
    <location>
        <begin position="371"/>
        <end position="405"/>
    </location>
</feature>
<dbReference type="STRING" id="1088818.A0A2I0AH23"/>
<keyword evidence="5" id="KW-0808">Transferase</keyword>
<accession>A0A2I0AH23</accession>
<dbReference type="GO" id="GO:0031930">
    <property type="term" value="P:mitochondria-nucleus signaling pathway"/>
    <property type="evidence" value="ECO:0007669"/>
    <property type="project" value="TreeGrafter"/>
</dbReference>
<dbReference type="EC" id="2.1.1.204" evidence="5"/>
<evidence type="ECO:0000256" key="2">
    <source>
        <dbReference type="ARBA" id="ARBA00022737"/>
    </source>
</evidence>
<dbReference type="Pfam" id="PF01535">
    <property type="entry name" value="PPR"/>
    <property type="match status" value="2"/>
</dbReference>
<dbReference type="GO" id="GO:0032259">
    <property type="term" value="P:methylation"/>
    <property type="evidence" value="ECO:0007669"/>
    <property type="project" value="UniProtKB-KW"/>
</dbReference>
<dbReference type="InterPro" id="IPR002885">
    <property type="entry name" value="PPR_rpt"/>
</dbReference>
<feature type="repeat" description="PPR" evidence="3">
    <location>
        <begin position="336"/>
        <end position="370"/>
    </location>
</feature>
<gene>
    <name evidence="5" type="ORF">AXF42_Ash000696</name>
</gene>
<evidence type="ECO:0000313" key="5">
    <source>
        <dbReference type="EMBL" id="PKA54861.1"/>
    </source>
</evidence>
<feature type="repeat" description="PPR" evidence="3">
    <location>
        <begin position="406"/>
        <end position="440"/>
    </location>
</feature>